<protein>
    <submittedName>
        <fullName evidence="2">Uncharacterized protein</fullName>
    </submittedName>
</protein>
<evidence type="ECO:0000313" key="3">
    <source>
        <dbReference type="Proteomes" id="UP001243330"/>
    </source>
</evidence>
<sequence length="46" mass="5042">MGTFSRLPAAGVQSLTPSYNRPREMTNGTSHGLVQSNWELMSANFV</sequence>
<dbReference type="AlphaFoldDB" id="A0AAD9AFZ2"/>
<evidence type="ECO:0000313" key="2">
    <source>
        <dbReference type="EMBL" id="KAK1844804.1"/>
    </source>
</evidence>
<feature type="region of interest" description="Disordered" evidence="1">
    <location>
        <begin position="1"/>
        <end position="31"/>
    </location>
</feature>
<gene>
    <name evidence="2" type="ORF">CCHR01_12545</name>
</gene>
<evidence type="ECO:0000256" key="1">
    <source>
        <dbReference type="SAM" id="MobiDB-lite"/>
    </source>
</evidence>
<dbReference type="Proteomes" id="UP001243330">
    <property type="component" value="Unassembled WGS sequence"/>
</dbReference>
<dbReference type="EMBL" id="JAQOWY010000296">
    <property type="protein sequence ID" value="KAK1844804.1"/>
    <property type="molecule type" value="Genomic_DNA"/>
</dbReference>
<proteinExistence type="predicted"/>
<keyword evidence="3" id="KW-1185">Reference proteome</keyword>
<accession>A0AAD9AFZ2</accession>
<name>A0AAD9AFZ2_9PEZI</name>
<reference evidence="2" key="1">
    <citation type="submission" date="2023-01" db="EMBL/GenBank/DDBJ databases">
        <title>Colletotrichum chrysophilum M932 genome sequence.</title>
        <authorList>
            <person name="Baroncelli R."/>
        </authorList>
    </citation>
    <scope>NUCLEOTIDE SEQUENCE</scope>
    <source>
        <strain evidence="2">M932</strain>
    </source>
</reference>
<organism evidence="2 3">
    <name type="scientific">Colletotrichum chrysophilum</name>
    <dbReference type="NCBI Taxonomy" id="1836956"/>
    <lineage>
        <taxon>Eukaryota</taxon>
        <taxon>Fungi</taxon>
        <taxon>Dikarya</taxon>
        <taxon>Ascomycota</taxon>
        <taxon>Pezizomycotina</taxon>
        <taxon>Sordariomycetes</taxon>
        <taxon>Hypocreomycetidae</taxon>
        <taxon>Glomerellales</taxon>
        <taxon>Glomerellaceae</taxon>
        <taxon>Colletotrichum</taxon>
        <taxon>Colletotrichum gloeosporioides species complex</taxon>
    </lineage>
</organism>
<comment type="caution">
    <text evidence="2">The sequence shown here is derived from an EMBL/GenBank/DDBJ whole genome shotgun (WGS) entry which is preliminary data.</text>
</comment>